<reference evidence="5 6" key="1">
    <citation type="submission" date="2023-11" db="EMBL/GenBank/DDBJ databases">
        <authorList>
            <person name="Okamura Y."/>
        </authorList>
    </citation>
    <scope>NUCLEOTIDE SEQUENCE [LARGE SCALE GENOMIC DNA]</scope>
</reference>
<proteinExistence type="predicted"/>
<dbReference type="PANTHER" id="PTHR10881">
    <property type="entry name" value="GOLGIN SUBFAMILY A MEMBER-RELATED"/>
    <property type="match status" value="1"/>
</dbReference>
<feature type="coiled-coil region" evidence="2">
    <location>
        <begin position="533"/>
        <end position="567"/>
    </location>
</feature>
<feature type="coiled-coil region" evidence="2">
    <location>
        <begin position="383"/>
        <end position="459"/>
    </location>
</feature>
<organism evidence="5 6">
    <name type="scientific">Leptosia nina</name>
    <dbReference type="NCBI Taxonomy" id="320188"/>
    <lineage>
        <taxon>Eukaryota</taxon>
        <taxon>Metazoa</taxon>
        <taxon>Ecdysozoa</taxon>
        <taxon>Arthropoda</taxon>
        <taxon>Hexapoda</taxon>
        <taxon>Insecta</taxon>
        <taxon>Pterygota</taxon>
        <taxon>Neoptera</taxon>
        <taxon>Endopterygota</taxon>
        <taxon>Lepidoptera</taxon>
        <taxon>Glossata</taxon>
        <taxon>Ditrysia</taxon>
        <taxon>Papilionoidea</taxon>
        <taxon>Pieridae</taxon>
        <taxon>Pierinae</taxon>
        <taxon>Leptosia</taxon>
    </lineage>
</organism>
<dbReference type="GO" id="GO:0007030">
    <property type="term" value="P:Golgi organization"/>
    <property type="evidence" value="ECO:0007669"/>
    <property type="project" value="TreeGrafter"/>
</dbReference>
<dbReference type="InterPro" id="IPR024858">
    <property type="entry name" value="GOLGA"/>
</dbReference>
<evidence type="ECO:0000256" key="3">
    <source>
        <dbReference type="SAM" id="MobiDB-lite"/>
    </source>
</evidence>
<feature type="coiled-coil region" evidence="2">
    <location>
        <begin position="316"/>
        <end position="357"/>
    </location>
</feature>
<sequence length="680" mass="79529">MDPRAEKIAKARRKLKDHQEKKSNQDPINVQYEKRDGVKADSVIEDAHKLKKSELDDKNIVTKFDTISKETDRWADGNVNEYYIFNQNSLEQEIKLLHQTLSDLEVKYADEKANHNKAKQTIGCLESEISNLQNKLFILNQDLNKKNLVISEFTNNSAIQQNENINLSEQLELTKSILKSKEAENAHLHSQVNLYLNQLEVAQLQIQQLSSDNSVNIKSDNRKEEVQQLNLKIDSLTKKITSLQQEKDNIALHYQHYMNDLREQLNVCTLKNEELSREVDILSDRETGLIEQIGNLEIRMQKFNKKDFEIDTQIDTSEIQQTVVKLQENLAESRRQQEELQEKYNNSICKIIELEEIKKFHPDQDSISITKLTADMTSDKLAAQRATEQNFKLKTDIEELEQVVIKLTKDKLELTEMLTHEKNLTKELTLKVADFQENMVKLQNNLKAKDEEMIRLQSEFREIAKSYNNTIDFNVKQSSNNEINNISEIELPEPQETNNNDSTDSNILETNNEENTNDKPLENHCGIAKEDAMVKLQERFMRIMDEVANLSDEKHRLEHIILQLQNETDTICEYVALYQQQRSLLKKRDEERTHQLKTFEKECHELRTLLEDLRELLFRLAEDKEISTYLKTESRIIDMTKIKKLLEELRNSSLLTKQFKSTDYNTFYPCSCCSGKLIEV</sequence>
<feature type="region of interest" description="Disordered" evidence="3">
    <location>
        <begin position="489"/>
        <end position="523"/>
    </location>
</feature>
<dbReference type="GO" id="GO:0000137">
    <property type="term" value="C:Golgi cis cisterna"/>
    <property type="evidence" value="ECO:0007669"/>
    <property type="project" value="TreeGrafter"/>
</dbReference>
<comment type="caution">
    <text evidence="5">The sequence shown here is derived from an EMBL/GenBank/DDBJ whole genome shotgun (WGS) entry which is preliminary data.</text>
</comment>
<dbReference type="GO" id="GO:0005801">
    <property type="term" value="C:cis-Golgi network"/>
    <property type="evidence" value="ECO:0007669"/>
    <property type="project" value="TreeGrafter"/>
</dbReference>
<evidence type="ECO:0000313" key="6">
    <source>
        <dbReference type="Proteomes" id="UP001497472"/>
    </source>
</evidence>
<feature type="region of interest" description="Disordered" evidence="3">
    <location>
        <begin position="1"/>
        <end position="28"/>
    </location>
</feature>
<feature type="coiled-coil region" evidence="2">
    <location>
        <begin position="192"/>
        <end position="278"/>
    </location>
</feature>
<dbReference type="Proteomes" id="UP001497472">
    <property type="component" value="Unassembled WGS sequence"/>
</dbReference>
<gene>
    <name evidence="5" type="ORF">LNINA_LOCUS9120</name>
</gene>
<dbReference type="InterPro" id="IPR043976">
    <property type="entry name" value="GOLGA_cons_dom"/>
</dbReference>
<dbReference type="PANTHER" id="PTHR10881:SF46">
    <property type="entry name" value="GOLGIN SUBFAMILY A MEMBER 2"/>
    <property type="match status" value="1"/>
</dbReference>
<feature type="compositionally biased region" description="Polar residues" evidence="3">
    <location>
        <begin position="495"/>
        <end position="508"/>
    </location>
</feature>
<protein>
    <recommendedName>
        <fullName evidence="4">Golgin subfamily A conserved domain-containing protein</fullName>
    </recommendedName>
</protein>
<accession>A0AAV1JLV2</accession>
<dbReference type="GO" id="GO:0032580">
    <property type="term" value="C:Golgi cisterna membrane"/>
    <property type="evidence" value="ECO:0007669"/>
    <property type="project" value="TreeGrafter"/>
</dbReference>
<keyword evidence="6" id="KW-1185">Reference proteome</keyword>
<dbReference type="EMBL" id="CAVLEF010000040">
    <property type="protein sequence ID" value="CAK1549853.1"/>
    <property type="molecule type" value="Genomic_DNA"/>
</dbReference>
<evidence type="ECO:0000259" key="4">
    <source>
        <dbReference type="Pfam" id="PF15070"/>
    </source>
</evidence>
<name>A0AAV1JLV2_9NEOP</name>
<dbReference type="AlphaFoldDB" id="A0AAV1JLV2"/>
<keyword evidence="1 2" id="KW-0175">Coiled coil</keyword>
<feature type="domain" description="Golgin subfamily A conserved" evidence="4">
    <location>
        <begin position="239"/>
        <end position="459"/>
    </location>
</feature>
<evidence type="ECO:0000256" key="1">
    <source>
        <dbReference type="ARBA" id="ARBA00023054"/>
    </source>
</evidence>
<dbReference type="Pfam" id="PF15070">
    <property type="entry name" value="GOLGA2L5"/>
    <property type="match status" value="2"/>
</dbReference>
<feature type="domain" description="Golgin subfamily A conserved" evidence="4">
    <location>
        <begin position="509"/>
        <end position="624"/>
    </location>
</feature>
<evidence type="ECO:0000313" key="5">
    <source>
        <dbReference type="EMBL" id="CAK1549853.1"/>
    </source>
</evidence>
<feature type="coiled-coil region" evidence="2">
    <location>
        <begin position="87"/>
        <end position="142"/>
    </location>
</feature>
<evidence type="ECO:0000256" key="2">
    <source>
        <dbReference type="SAM" id="Coils"/>
    </source>
</evidence>